<feature type="chain" id="PRO_5043455080" description="Outer membrane protein beta-barrel domain-containing protein" evidence="1">
    <location>
        <begin position="22"/>
        <end position="279"/>
    </location>
</feature>
<accession>A0AAX1NAA9</accession>
<evidence type="ECO:0000313" key="3">
    <source>
        <dbReference type="Proteomes" id="UP000678679"/>
    </source>
</evidence>
<dbReference type="KEGG" id="fya:KMW28_26210"/>
<dbReference type="EMBL" id="CP076133">
    <property type="protein sequence ID" value="QWG04392.1"/>
    <property type="molecule type" value="Genomic_DNA"/>
</dbReference>
<feature type="signal peptide" evidence="1">
    <location>
        <begin position="1"/>
        <end position="21"/>
    </location>
</feature>
<sequence length="279" mass="32804">MLHFFKLQTLLLLCFTFYCQAQDIITFKNGDEIDISIQKTNKRFVIGISENQKVKYPLSNIYLIQYQDSTTDIVGYNKNMRQISLKKFAIGIGAGLMNLDYKTNSEHNTMSFHRNLYATFYTNYSKHWSLGYELTMLLQENIGSNRERNVYQQTSFNHVIKTKYSLGNYDRRIYFGFGIGIFNPTVVLNGIQKYEPEYQYIGPENFGYSFTKFGISPEVGINFNNFQISLTYVYLPKHYIAVEDIPKEYNYDLNGNREITLTMYEFKIAYHFQIGKKLN</sequence>
<keyword evidence="1" id="KW-0732">Signal</keyword>
<evidence type="ECO:0000313" key="2">
    <source>
        <dbReference type="EMBL" id="QWG04392.1"/>
    </source>
</evidence>
<gene>
    <name evidence="2" type="ORF">KMW28_26210</name>
</gene>
<proteinExistence type="predicted"/>
<dbReference type="AlphaFoldDB" id="A0AAX1NAA9"/>
<reference evidence="2 3" key="1">
    <citation type="submission" date="2021-05" db="EMBL/GenBank/DDBJ databases">
        <title>Comparative genomic studies on the polysaccharide-degrading batcterial strains of the Flammeovirga genus.</title>
        <authorList>
            <person name="Zewei F."/>
            <person name="Zheng Z."/>
            <person name="Yu L."/>
            <person name="Ruyue G."/>
            <person name="Yanhong M."/>
            <person name="Yuanyuan C."/>
            <person name="Jingyan G."/>
            <person name="Wenjun H."/>
        </authorList>
    </citation>
    <scope>NUCLEOTIDE SEQUENCE [LARGE SCALE GENOMIC DNA]</scope>
    <source>
        <strain evidence="2 3">NBRC:100898</strain>
    </source>
</reference>
<dbReference type="RefSeq" id="WP_169663854.1">
    <property type="nucleotide sequence ID" value="NZ_CP076133.1"/>
</dbReference>
<name>A0AAX1NAA9_9BACT</name>
<organism evidence="2 3">
    <name type="scientific">Flammeovirga yaeyamensis</name>
    <dbReference type="NCBI Taxonomy" id="367791"/>
    <lineage>
        <taxon>Bacteria</taxon>
        <taxon>Pseudomonadati</taxon>
        <taxon>Bacteroidota</taxon>
        <taxon>Cytophagia</taxon>
        <taxon>Cytophagales</taxon>
        <taxon>Flammeovirgaceae</taxon>
        <taxon>Flammeovirga</taxon>
    </lineage>
</organism>
<dbReference type="Proteomes" id="UP000678679">
    <property type="component" value="Chromosome 2"/>
</dbReference>
<keyword evidence="3" id="KW-1185">Reference proteome</keyword>
<evidence type="ECO:0008006" key="4">
    <source>
        <dbReference type="Google" id="ProtNLM"/>
    </source>
</evidence>
<protein>
    <recommendedName>
        <fullName evidence="4">Outer membrane protein beta-barrel domain-containing protein</fullName>
    </recommendedName>
</protein>
<evidence type="ECO:0000256" key="1">
    <source>
        <dbReference type="SAM" id="SignalP"/>
    </source>
</evidence>